<dbReference type="PATRIC" id="fig|1203606.4.peg.2450"/>
<dbReference type="Proteomes" id="UP000013981">
    <property type="component" value="Unassembled WGS sequence"/>
</dbReference>
<dbReference type="AlphaFoldDB" id="R8VUH3"/>
<accession>R8VUH3</accession>
<keyword evidence="2" id="KW-1185">Reference proteome</keyword>
<evidence type="ECO:0000313" key="1">
    <source>
        <dbReference type="EMBL" id="EOQ35901.1"/>
    </source>
</evidence>
<dbReference type="RefSeq" id="WP_016148597.1">
    <property type="nucleotide sequence ID" value="NZ_KB976104.1"/>
</dbReference>
<comment type="caution">
    <text evidence="1">The sequence shown here is derived from an EMBL/GenBank/DDBJ whole genome shotgun (WGS) entry which is preliminary data.</text>
</comment>
<name>R8VUH3_9FIRM</name>
<protein>
    <submittedName>
        <fullName evidence="1">Uncharacterized protein</fullName>
    </submittedName>
</protein>
<dbReference type="EMBL" id="AQOB01000010">
    <property type="protein sequence ID" value="EOQ35901.1"/>
    <property type="molecule type" value="Genomic_DNA"/>
</dbReference>
<organism evidence="1 2">
    <name type="scientific">Butyricicoccus pullicaecorum 1.2</name>
    <dbReference type="NCBI Taxonomy" id="1203606"/>
    <lineage>
        <taxon>Bacteria</taxon>
        <taxon>Bacillati</taxon>
        <taxon>Bacillota</taxon>
        <taxon>Clostridia</taxon>
        <taxon>Eubacteriales</taxon>
        <taxon>Butyricicoccaceae</taxon>
        <taxon>Butyricicoccus</taxon>
    </lineage>
</organism>
<proteinExistence type="predicted"/>
<evidence type="ECO:0000313" key="2">
    <source>
        <dbReference type="Proteomes" id="UP000013981"/>
    </source>
</evidence>
<sequence>MFDFLPLYQNPANASPDVADALYNFFKRVRLYSTRYNVNWKNRYCLLLEVCDKLEHILTQDEPLCDASLAEPPEDFQTLFQLLTYTICDEDFLFDEVGLQMSPRWSEIFGSKEKPFDTLDPNETFPVFTLTGCKSRAAAINSWKITHENCQAFGFSMIDLRNAYLTILDIRRKLKEHKTQEQNFPTEPSSCAEPFLFKPLFASITMFCKKYGIPSDRIPCEKVKNIDRIAQENYVIRQLGPLFCFFAIRSNHNIYTADEFYVDLKHNDSIFVRKNPKREFQSSYEAYQEFALATEIWNTTVSLMTTFGTLPDVTVQYQLNPHRLLAAIQYQLQLNLPNEEVIEAANMCDKAWQTPSFKSELQQYNCKSCPDAIVLGEILNAFITIFRAQTRSLSNDPAIHKARDLKQALHIIYQYGLVNPNVIQNGYSAVELPTDIINNASGQADYNFSDQQYDAIQQTILHQYGYEYDLNQLAFWLITLHTPFNQSLTEFESMRKEFYLQKTVFYICANLIHKSFERFREYFGMQDAPLAVYNSDLRKDILKLRTIIAQKLDLSMLHAFFTDFYRFSEFAETSHGIGGYSFESSTTGSAGRWNAILAEYVFQFCSKQQKINSLSLKSFHYADHVLKQAVLSEFIDSAEQLVCERIFQILQLVLLKLYPL</sequence>
<dbReference type="HOGENOM" id="CLU_415442_0_0_9"/>
<reference evidence="1 2" key="1">
    <citation type="submission" date="2013-01" db="EMBL/GenBank/DDBJ databases">
        <title>The Genome Sequence of Butyricicoccus pullicaecorum 1.2.</title>
        <authorList>
            <consortium name="The Broad Institute Genome Sequencing Platform"/>
            <person name="Earl A."/>
            <person name="Ward D."/>
            <person name="Feldgarden M."/>
            <person name="Gevers D."/>
            <person name="Van Immerseel F."/>
            <person name="Eeckhaut V."/>
            <person name="Walker B."/>
            <person name="Young S.K."/>
            <person name="Zeng Q."/>
            <person name="Gargeya S."/>
            <person name="Fitzgerald M."/>
            <person name="Haas B."/>
            <person name="Abouelleil A."/>
            <person name="Alvarado L."/>
            <person name="Arachchi H.M."/>
            <person name="Berlin A.M."/>
            <person name="Chapman S.B."/>
            <person name="Dewar J."/>
            <person name="Goldberg J."/>
            <person name="Griggs A."/>
            <person name="Gujja S."/>
            <person name="Hansen M."/>
            <person name="Howarth C."/>
            <person name="Imamovic A."/>
            <person name="Larimer J."/>
            <person name="McCowan C."/>
            <person name="Murphy C."/>
            <person name="Neiman D."/>
            <person name="Pearson M."/>
            <person name="Priest M."/>
            <person name="Roberts A."/>
            <person name="Saif S."/>
            <person name="Shea T."/>
            <person name="Sisk P."/>
            <person name="Sykes S."/>
            <person name="Wortman J."/>
            <person name="Nusbaum C."/>
            <person name="Birren B."/>
        </authorList>
    </citation>
    <scope>NUCLEOTIDE SEQUENCE [LARGE SCALE GENOMIC DNA]</scope>
    <source>
        <strain evidence="1 2">1.2</strain>
    </source>
</reference>
<gene>
    <name evidence="1" type="ORF">HMPREF1526_02481</name>
</gene>